<dbReference type="InterPro" id="IPR011990">
    <property type="entry name" value="TPR-like_helical_dom_sf"/>
</dbReference>
<dbReference type="AlphaFoldDB" id="A0A078HB11"/>
<evidence type="ECO:0000256" key="2">
    <source>
        <dbReference type="PROSITE-ProRule" id="PRU00708"/>
    </source>
</evidence>
<dbReference type="PaxDb" id="3708-A0A078HB11"/>
<dbReference type="Pfam" id="PF12854">
    <property type="entry name" value="PPR_1"/>
    <property type="match status" value="1"/>
</dbReference>
<dbReference type="Gene3D" id="1.25.40.10">
    <property type="entry name" value="Tetratricopeptide repeat domain"/>
    <property type="match status" value="4"/>
</dbReference>
<dbReference type="Gramene" id="CDY34008">
    <property type="protein sequence ID" value="CDY34008"/>
    <property type="gene ID" value="GSBRNA2T00055864001"/>
</dbReference>
<evidence type="ECO:0000313" key="4">
    <source>
        <dbReference type="Proteomes" id="UP000028999"/>
    </source>
</evidence>
<evidence type="ECO:0000256" key="1">
    <source>
        <dbReference type="ARBA" id="ARBA00022737"/>
    </source>
</evidence>
<dbReference type="OMA" id="KETHCHV"/>
<protein>
    <submittedName>
        <fullName evidence="3">BnaC03g28070D protein</fullName>
    </submittedName>
</protein>
<dbReference type="SUPFAM" id="SSF48452">
    <property type="entry name" value="TPR-like"/>
    <property type="match status" value="1"/>
</dbReference>
<feature type="repeat" description="PPR" evidence="2">
    <location>
        <begin position="172"/>
        <end position="206"/>
    </location>
</feature>
<accession>A0A078HB11</accession>
<dbReference type="STRING" id="3708.A0A078HB11"/>
<dbReference type="GO" id="GO:0003723">
    <property type="term" value="F:RNA binding"/>
    <property type="evidence" value="ECO:0007669"/>
    <property type="project" value="InterPro"/>
</dbReference>
<dbReference type="PROSITE" id="PS51375">
    <property type="entry name" value="PPR"/>
    <property type="match status" value="3"/>
</dbReference>
<dbReference type="PANTHER" id="PTHR47926">
    <property type="entry name" value="PENTATRICOPEPTIDE REPEAT-CONTAINING PROTEIN"/>
    <property type="match status" value="1"/>
</dbReference>
<keyword evidence="1" id="KW-0677">Repeat</keyword>
<name>A0A078HB11_BRANA</name>
<proteinExistence type="predicted"/>
<dbReference type="EMBL" id="LK032326">
    <property type="protein sequence ID" value="CDY34008.1"/>
    <property type="molecule type" value="Genomic_DNA"/>
</dbReference>
<dbReference type="FunFam" id="1.25.40.10:FF:002091">
    <property type="entry name" value="Pentatricopeptide repeat-containing protein At4g08210"/>
    <property type="match status" value="1"/>
</dbReference>
<dbReference type="Proteomes" id="UP000028999">
    <property type="component" value="Unassembled WGS sequence"/>
</dbReference>
<feature type="repeat" description="PPR" evidence="2">
    <location>
        <begin position="305"/>
        <end position="339"/>
    </location>
</feature>
<dbReference type="FunFam" id="1.25.40.10:FF:000073">
    <property type="entry name" value="Pentatricopeptide repeat-containing protein chloroplastic"/>
    <property type="match status" value="1"/>
</dbReference>
<gene>
    <name evidence="3" type="primary">BnaC03g28070D</name>
    <name evidence="3" type="ORF">GSBRNA2T00055864001</name>
</gene>
<dbReference type="GO" id="GO:0009451">
    <property type="term" value="P:RNA modification"/>
    <property type="evidence" value="ECO:0007669"/>
    <property type="project" value="InterPro"/>
</dbReference>
<dbReference type="Pfam" id="PF13041">
    <property type="entry name" value="PPR_2"/>
    <property type="match status" value="2"/>
</dbReference>
<dbReference type="FunFam" id="1.25.40.10:FF:000344">
    <property type="entry name" value="Pentatricopeptide repeat-containing protein"/>
    <property type="match status" value="1"/>
</dbReference>
<keyword evidence="4" id="KW-1185">Reference proteome</keyword>
<dbReference type="InterPro" id="IPR002885">
    <property type="entry name" value="PPR_rpt"/>
</dbReference>
<dbReference type="Pfam" id="PF01535">
    <property type="entry name" value="PPR"/>
    <property type="match status" value="3"/>
</dbReference>
<evidence type="ECO:0000313" key="3">
    <source>
        <dbReference type="EMBL" id="CDY34008.1"/>
    </source>
</evidence>
<organism evidence="3 4">
    <name type="scientific">Brassica napus</name>
    <name type="common">Rape</name>
    <dbReference type="NCBI Taxonomy" id="3708"/>
    <lineage>
        <taxon>Eukaryota</taxon>
        <taxon>Viridiplantae</taxon>
        <taxon>Streptophyta</taxon>
        <taxon>Embryophyta</taxon>
        <taxon>Tracheophyta</taxon>
        <taxon>Spermatophyta</taxon>
        <taxon>Magnoliopsida</taxon>
        <taxon>eudicotyledons</taxon>
        <taxon>Gunneridae</taxon>
        <taxon>Pentapetalae</taxon>
        <taxon>rosids</taxon>
        <taxon>malvids</taxon>
        <taxon>Brassicales</taxon>
        <taxon>Brassicaceae</taxon>
        <taxon>Brassiceae</taxon>
        <taxon>Brassica</taxon>
    </lineage>
</organism>
<dbReference type="NCBIfam" id="TIGR00756">
    <property type="entry name" value="PPR"/>
    <property type="match status" value="3"/>
</dbReference>
<dbReference type="InterPro" id="IPR046848">
    <property type="entry name" value="E_motif"/>
</dbReference>
<reference evidence="3 4" key="1">
    <citation type="journal article" date="2014" name="Science">
        <title>Plant genetics. Early allopolyploid evolution in the post-Neolithic Brassica napus oilseed genome.</title>
        <authorList>
            <person name="Chalhoub B."/>
            <person name="Denoeud F."/>
            <person name="Liu S."/>
            <person name="Parkin I.A."/>
            <person name="Tang H."/>
            <person name="Wang X."/>
            <person name="Chiquet J."/>
            <person name="Belcram H."/>
            <person name="Tong C."/>
            <person name="Samans B."/>
            <person name="Correa M."/>
            <person name="Da Silva C."/>
            <person name="Just J."/>
            <person name="Falentin C."/>
            <person name="Koh C.S."/>
            <person name="Le Clainche I."/>
            <person name="Bernard M."/>
            <person name="Bento P."/>
            <person name="Noel B."/>
            <person name="Labadie K."/>
            <person name="Alberti A."/>
            <person name="Charles M."/>
            <person name="Arnaud D."/>
            <person name="Guo H."/>
            <person name="Daviaud C."/>
            <person name="Alamery S."/>
            <person name="Jabbari K."/>
            <person name="Zhao M."/>
            <person name="Edger P.P."/>
            <person name="Chelaifa H."/>
            <person name="Tack D."/>
            <person name="Lassalle G."/>
            <person name="Mestiri I."/>
            <person name="Schnel N."/>
            <person name="Le Paslier M.C."/>
            <person name="Fan G."/>
            <person name="Renault V."/>
            <person name="Bayer P.E."/>
            <person name="Golicz A.A."/>
            <person name="Manoli S."/>
            <person name="Lee T.H."/>
            <person name="Thi V.H."/>
            <person name="Chalabi S."/>
            <person name="Hu Q."/>
            <person name="Fan C."/>
            <person name="Tollenaere R."/>
            <person name="Lu Y."/>
            <person name="Battail C."/>
            <person name="Shen J."/>
            <person name="Sidebottom C.H."/>
            <person name="Wang X."/>
            <person name="Canaguier A."/>
            <person name="Chauveau A."/>
            <person name="Berard A."/>
            <person name="Deniot G."/>
            <person name="Guan M."/>
            <person name="Liu Z."/>
            <person name="Sun F."/>
            <person name="Lim Y.P."/>
            <person name="Lyons E."/>
            <person name="Town C.D."/>
            <person name="Bancroft I."/>
            <person name="Wang X."/>
            <person name="Meng J."/>
            <person name="Ma J."/>
            <person name="Pires J.C."/>
            <person name="King G.J."/>
            <person name="Brunel D."/>
            <person name="Delourme R."/>
            <person name="Renard M."/>
            <person name="Aury J.M."/>
            <person name="Adams K.L."/>
            <person name="Batley J."/>
            <person name="Snowdon R.J."/>
            <person name="Tost J."/>
            <person name="Edwards D."/>
            <person name="Zhou Y."/>
            <person name="Hua W."/>
            <person name="Sharpe A.G."/>
            <person name="Paterson A.H."/>
            <person name="Guan C."/>
            <person name="Wincker P."/>
        </authorList>
    </citation>
    <scope>NUCLEOTIDE SEQUENCE [LARGE SCALE GENOMIC DNA]</scope>
    <source>
        <strain evidence="4">cv. Darmor-bzh</strain>
    </source>
</reference>
<dbReference type="InterPro" id="IPR046960">
    <property type="entry name" value="PPR_At4g14850-like_plant"/>
</dbReference>
<sequence>MAMDLKLIAARLRHCGKLQAFKRGEYIQAQLIKQGISNNVFLANNLISMHLECKSFVDAHKVFDEMTERNIVTWTTMVSGYTSDGKPNKAIELYRSMLDSESEAPNEFLFSAVLKACGLVGDLQLGRLIHERIGEENMKGDVVLMNAVLDMYVKNRRLREANKAFSEISQPNLTSWNTLLSGYCKEGLVDEAVRLFHRIPQPNAVSWNCLISGFVDKAGFYSLAFDLFRELIKLGLDADQFVISSILKACSSLASLGWGKQVHGLCVKKGYESEPVTATGLIDMYVKCGEIDNGVVLFDGMLERDVVSWTGIIVGCGQNGRAKEAIRYFREMIDSGVEPNEVTFYGVVSACRHSGMLEEARFILESMRSEYGLEPCVEHYYCVVDLLGQAGRFQEAEEIIKGMPFEPDKTIWMSLLTACGTHKNAELVTVIAEKLLNSFSEDPSVYTCISNVYAAMGMWDRLGELREAAKKLGTKESGLSWIDIA</sequence>
<feature type="repeat" description="PPR" evidence="2">
    <location>
        <begin position="70"/>
        <end position="104"/>
    </location>
</feature>
<dbReference type="Pfam" id="PF20431">
    <property type="entry name" value="E_motif"/>
    <property type="match status" value="1"/>
</dbReference>